<evidence type="ECO:0000256" key="8">
    <source>
        <dbReference type="ARBA" id="ARBA00060547"/>
    </source>
</evidence>
<dbReference type="Proteomes" id="UP000216998">
    <property type="component" value="Unassembled WGS sequence"/>
</dbReference>
<evidence type="ECO:0000256" key="1">
    <source>
        <dbReference type="ARBA" id="ARBA00002204"/>
    </source>
</evidence>
<dbReference type="GO" id="GO:0008270">
    <property type="term" value="F:zinc ion binding"/>
    <property type="evidence" value="ECO:0007669"/>
    <property type="project" value="UniProtKB-UniRule"/>
</dbReference>
<dbReference type="GO" id="GO:0004061">
    <property type="term" value="F:arylformamidase activity"/>
    <property type="evidence" value="ECO:0007669"/>
    <property type="project" value="UniProtKB-UniRule"/>
</dbReference>
<dbReference type="Pfam" id="PF04199">
    <property type="entry name" value="Cyclase"/>
    <property type="match status" value="1"/>
</dbReference>
<evidence type="ECO:0000256" key="3">
    <source>
        <dbReference type="ARBA" id="ARBA00022723"/>
    </source>
</evidence>
<evidence type="ECO:0000256" key="6">
    <source>
        <dbReference type="ARBA" id="ARBA00023079"/>
    </source>
</evidence>
<dbReference type="NCBIfam" id="TIGR03035">
    <property type="entry name" value="trp_arylform"/>
    <property type="match status" value="1"/>
</dbReference>
<keyword evidence="4 9" id="KW-0378">Hydrolase</keyword>
<keyword evidence="5 9" id="KW-0862">Zinc</keyword>
<dbReference type="InterPro" id="IPR037175">
    <property type="entry name" value="KFase_sf"/>
</dbReference>
<feature type="binding site" evidence="9">
    <location>
        <position position="95"/>
    </location>
    <ligand>
        <name>Zn(2+)</name>
        <dbReference type="ChEBI" id="CHEBI:29105"/>
        <label>1</label>
    </ligand>
</feature>
<evidence type="ECO:0000256" key="7">
    <source>
        <dbReference type="ARBA" id="ARBA00048496"/>
    </source>
</evidence>
<evidence type="ECO:0000313" key="11">
    <source>
        <dbReference type="EMBL" id="OYQ34628.1"/>
    </source>
</evidence>
<comment type="cofactor">
    <cofactor evidence="9">
        <name>Zn(2+)</name>
        <dbReference type="ChEBI" id="CHEBI:29105"/>
    </cofactor>
    <text evidence="9">Binds 2 zinc ions per subunit.</text>
</comment>
<feature type="binding site" evidence="9">
    <location>
        <position position="101"/>
    </location>
    <ligand>
        <name>Zn(2+)</name>
        <dbReference type="ChEBI" id="CHEBI:29105"/>
        <label>1</label>
    </ligand>
</feature>
<dbReference type="OrthoDB" id="9777007at2"/>
<feature type="binding site" evidence="9">
    <location>
        <position position="65"/>
    </location>
    <ligand>
        <name>substrate</name>
    </ligand>
</feature>
<sequence>MALQPHENGGTDHRLPVRDGRDQRRQVSGEGPGYQLLPRTTEPEDRTVSRIYDITQPIRSGIPVWPGDTDYAEQRVWAIDASCPVNVSRLTLSTHTGTHADAPLHYDAGGLPIGAVDLDLYLGPALVLHLPPGLNRVESGHLAGRVPTGTRRLLLRTYDRFPQDVWDSDFTAIGADTIDSLAGQGVRLIGVDAPSLDPQSSKTMDAHMAVRRHGMAILEGLVLDDVPEGMFELIALPLRLATADAAPVRAILRSL</sequence>
<dbReference type="GO" id="GO:0004328">
    <property type="term" value="F:formamidase activity"/>
    <property type="evidence" value="ECO:0007669"/>
    <property type="project" value="InterPro"/>
</dbReference>
<name>A0A255YZJ9_9PROT</name>
<comment type="pathway">
    <text evidence="8 9">Amino-acid degradation; L-tryptophan degradation via kynurenine pathway; L-kynurenine from L-tryptophan: step 2/2.</text>
</comment>
<evidence type="ECO:0000313" key="12">
    <source>
        <dbReference type="Proteomes" id="UP000216998"/>
    </source>
</evidence>
<keyword evidence="3 9" id="KW-0479">Metal-binding</keyword>
<dbReference type="PANTHER" id="PTHR31118">
    <property type="entry name" value="CYCLASE-LIKE PROTEIN 2"/>
    <property type="match status" value="1"/>
</dbReference>
<comment type="subunit">
    <text evidence="2 9">Homodimer.</text>
</comment>
<keyword evidence="6 9" id="KW-0823">Tryptophan catabolism</keyword>
<proteinExistence type="inferred from homology"/>
<dbReference type="Gene3D" id="3.50.30.50">
    <property type="entry name" value="Putative cyclase"/>
    <property type="match status" value="1"/>
</dbReference>
<evidence type="ECO:0000256" key="5">
    <source>
        <dbReference type="ARBA" id="ARBA00022833"/>
    </source>
</evidence>
<gene>
    <name evidence="9 11" type="primary">kynB</name>
    <name evidence="11" type="ORF">CHU95_10760</name>
</gene>
<comment type="caution">
    <text evidence="11">The sequence shown here is derived from an EMBL/GenBank/DDBJ whole genome shotgun (WGS) entry which is preliminary data.</text>
</comment>
<accession>A0A255YZJ9</accession>
<dbReference type="FunFam" id="3.50.30.50:FF:000001">
    <property type="entry name" value="Kynurenine formamidase"/>
    <property type="match status" value="1"/>
</dbReference>
<dbReference type="UniPathway" id="UPA00333">
    <property type="reaction ID" value="UER00454"/>
</dbReference>
<dbReference type="GO" id="GO:0019441">
    <property type="term" value="P:L-tryptophan catabolic process to kynurenine"/>
    <property type="evidence" value="ECO:0007669"/>
    <property type="project" value="UniProtKB-UniRule"/>
</dbReference>
<comment type="function">
    <text evidence="1 9">Catalyzes the hydrolysis of N-formyl-L-kynurenine to L-kynurenine, the second step in the kynurenine pathway of tryptophan degradation.</text>
</comment>
<evidence type="ECO:0000256" key="10">
    <source>
        <dbReference type="SAM" id="MobiDB-lite"/>
    </source>
</evidence>
<dbReference type="SUPFAM" id="SSF102198">
    <property type="entry name" value="Putative cyclase"/>
    <property type="match status" value="1"/>
</dbReference>
<dbReference type="EMBL" id="NOXU01000028">
    <property type="protein sequence ID" value="OYQ34628.1"/>
    <property type="molecule type" value="Genomic_DNA"/>
</dbReference>
<feature type="region of interest" description="Disordered" evidence="10">
    <location>
        <begin position="1"/>
        <end position="45"/>
    </location>
</feature>
<dbReference type="InterPro" id="IPR017484">
    <property type="entry name" value="Kynurenine_formamidase_bac"/>
</dbReference>
<comment type="catalytic activity">
    <reaction evidence="7 9">
        <text>N-formyl-L-kynurenine + H2O = L-kynurenine + formate + H(+)</text>
        <dbReference type="Rhea" id="RHEA:13009"/>
        <dbReference type="ChEBI" id="CHEBI:15377"/>
        <dbReference type="ChEBI" id="CHEBI:15378"/>
        <dbReference type="ChEBI" id="CHEBI:15740"/>
        <dbReference type="ChEBI" id="CHEBI:57959"/>
        <dbReference type="ChEBI" id="CHEBI:58629"/>
        <dbReference type="EC" id="3.5.1.9"/>
    </reaction>
</comment>
<reference evidence="11 12" key="1">
    <citation type="submission" date="2017-07" db="EMBL/GenBank/DDBJ databases">
        <title>Niveispirillum cyanobacteriorum sp. nov., isolated from cyanobacterial aggregates in a eutrophic lake.</title>
        <authorList>
            <person name="Cai H."/>
        </authorList>
    </citation>
    <scope>NUCLEOTIDE SEQUENCE [LARGE SCALE GENOMIC DNA]</scope>
    <source>
        <strain evidence="12">TH1-14</strain>
    </source>
</reference>
<feature type="binding site" evidence="9">
    <location>
        <position position="207"/>
    </location>
    <ligand>
        <name>Zn(2+)</name>
        <dbReference type="ChEBI" id="CHEBI:29105"/>
        <label>2</label>
    </ligand>
</feature>
<dbReference type="EC" id="3.5.1.9" evidence="9"/>
<feature type="binding site" evidence="9">
    <location>
        <position position="219"/>
    </location>
    <ligand>
        <name>Zn(2+)</name>
        <dbReference type="ChEBI" id="CHEBI:29105"/>
        <label>2</label>
    </ligand>
</feature>
<feature type="binding site" evidence="9">
    <location>
        <position position="101"/>
    </location>
    <ligand>
        <name>Zn(2+)</name>
        <dbReference type="ChEBI" id="CHEBI:29105"/>
        <label>2</label>
    </ligand>
</feature>
<dbReference type="AlphaFoldDB" id="A0A255YZJ9"/>
<feature type="active site" description="Proton donor/acceptor" evidence="9">
    <location>
        <position position="105"/>
    </location>
</feature>
<feature type="binding site" evidence="9">
    <location>
        <position position="219"/>
    </location>
    <ligand>
        <name>Zn(2+)</name>
        <dbReference type="ChEBI" id="CHEBI:29105"/>
        <label>1</label>
    </ligand>
</feature>
<feature type="binding site" evidence="9">
    <location>
        <position position="99"/>
    </location>
    <ligand>
        <name>Zn(2+)</name>
        <dbReference type="ChEBI" id="CHEBI:29105"/>
        <label>1</label>
    </ligand>
</feature>
<dbReference type="InterPro" id="IPR007325">
    <property type="entry name" value="KFase/CYL"/>
</dbReference>
<protein>
    <recommendedName>
        <fullName evidence="9">Kynurenine formamidase</fullName>
        <shortName evidence="9">KFA</shortName>
        <shortName evidence="9">KFase</shortName>
        <ecNumber evidence="9">3.5.1.9</ecNumber>
    </recommendedName>
    <alternativeName>
        <fullName evidence="9">Arylformamidase</fullName>
    </alternativeName>
    <alternativeName>
        <fullName evidence="9">N-formylkynurenine formamidase</fullName>
        <shortName evidence="9">FKF</shortName>
    </alternativeName>
</protein>
<comment type="similarity">
    <text evidence="9">Belongs to the Cyclase 1 superfamily. KynB family.</text>
</comment>
<keyword evidence="12" id="KW-1185">Reference proteome</keyword>
<evidence type="ECO:0000256" key="2">
    <source>
        <dbReference type="ARBA" id="ARBA00011738"/>
    </source>
</evidence>
<feature type="compositionally biased region" description="Basic and acidic residues" evidence="10">
    <location>
        <begin position="9"/>
        <end position="27"/>
    </location>
</feature>
<dbReference type="PANTHER" id="PTHR31118:SF32">
    <property type="entry name" value="KYNURENINE FORMAMIDASE"/>
    <property type="match status" value="1"/>
</dbReference>
<evidence type="ECO:0000256" key="9">
    <source>
        <dbReference type="HAMAP-Rule" id="MF_01969"/>
    </source>
</evidence>
<dbReference type="HAMAP" id="MF_01969">
    <property type="entry name" value="KynB"/>
    <property type="match status" value="1"/>
</dbReference>
<organism evidence="11 12">
    <name type="scientific">Niveispirillum lacus</name>
    <dbReference type="NCBI Taxonomy" id="1981099"/>
    <lineage>
        <taxon>Bacteria</taxon>
        <taxon>Pseudomonadati</taxon>
        <taxon>Pseudomonadota</taxon>
        <taxon>Alphaproteobacteria</taxon>
        <taxon>Rhodospirillales</taxon>
        <taxon>Azospirillaceae</taxon>
        <taxon>Niveispirillum</taxon>
    </lineage>
</organism>
<evidence type="ECO:0000256" key="4">
    <source>
        <dbReference type="ARBA" id="ARBA00022801"/>
    </source>
</evidence>